<keyword evidence="7 9" id="KW-0472">Membrane</keyword>
<keyword evidence="2 9" id="KW-0813">Transport</keyword>
<evidence type="ECO:0000313" key="13">
    <source>
        <dbReference type="Proteomes" id="UP001597353"/>
    </source>
</evidence>
<feature type="transmembrane region" description="Helical" evidence="9">
    <location>
        <begin position="52"/>
        <end position="69"/>
    </location>
</feature>
<dbReference type="EMBL" id="JBHUGH010000002">
    <property type="protein sequence ID" value="MFD1911088.1"/>
    <property type="molecule type" value="Genomic_DNA"/>
</dbReference>
<feature type="transmembrane region" description="Helical" evidence="9">
    <location>
        <begin position="12"/>
        <end position="32"/>
    </location>
</feature>
<organism evidence="12 13">
    <name type="scientific">Halodurantibacterium flavum</name>
    <dbReference type="NCBI Taxonomy" id="1382802"/>
    <lineage>
        <taxon>Bacteria</taxon>
        <taxon>Pseudomonadati</taxon>
        <taxon>Pseudomonadota</taxon>
        <taxon>Alphaproteobacteria</taxon>
        <taxon>Rhodobacterales</taxon>
        <taxon>Paracoccaceae</taxon>
        <taxon>Halodurantibacterium</taxon>
    </lineage>
</organism>
<dbReference type="Pfam" id="PF04290">
    <property type="entry name" value="DctQ"/>
    <property type="match status" value="1"/>
</dbReference>
<dbReference type="PANTHER" id="PTHR35011">
    <property type="entry name" value="2,3-DIKETO-L-GULONATE TRAP TRANSPORTER SMALL PERMEASE PROTEIN YIAM"/>
    <property type="match status" value="1"/>
</dbReference>
<feature type="transmembrane region" description="Helical" evidence="9">
    <location>
        <begin position="139"/>
        <end position="157"/>
    </location>
</feature>
<comment type="similarity">
    <text evidence="8 9">Belongs to the TRAP transporter small permease family.</text>
</comment>
<evidence type="ECO:0000259" key="11">
    <source>
        <dbReference type="Pfam" id="PF04290"/>
    </source>
</evidence>
<protein>
    <recommendedName>
        <fullName evidence="9">TRAP transporter small permease protein</fullName>
    </recommendedName>
</protein>
<evidence type="ECO:0000256" key="10">
    <source>
        <dbReference type="SAM" id="MobiDB-lite"/>
    </source>
</evidence>
<evidence type="ECO:0000256" key="8">
    <source>
        <dbReference type="ARBA" id="ARBA00038436"/>
    </source>
</evidence>
<name>A0ABW4S1Y1_9RHOB</name>
<accession>A0ABW4S1Y1</accession>
<feature type="transmembrane region" description="Helical" evidence="9">
    <location>
        <begin position="90"/>
        <end position="109"/>
    </location>
</feature>
<proteinExistence type="inferred from homology"/>
<keyword evidence="3" id="KW-1003">Cell membrane</keyword>
<comment type="subcellular location">
    <subcellularLocation>
        <location evidence="1 9">Cell inner membrane</location>
        <topology evidence="1 9">Multi-pass membrane protein</topology>
    </subcellularLocation>
</comment>
<comment type="subunit">
    <text evidence="9">The complex comprises the extracytoplasmic solute receptor protein and the two transmembrane proteins.</text>
</comment>
<evidence type="ECO:0000256" key="3">
    <source>
        <dbReference type="ARBA" id="ARBA00022475"/>
    </source>
</evidence>
<dbReference type="InterPro" id="IPR007387">
    <property type="entry name" value="TRAP_DctQ"/>
</dbReference>
<evidence type="ECO:0000256" key="9">
    <source>
        <dbReference type="RuleBase" id="RU369079"/>
    </source>
</evidence>
<feature type="domain" description="Tripartite ATP-independent periplasmic transporters DctQ component" evidence="11">
    <location>
        <begin position="27"/>
        <end position="158"/>
    </location>
</feature>
<keyword evidence="4 9" id="KW-0997">Cell inner membrane</keyword>
<dbReference type="Proteomes" id="UP001597353">
    <property type="component" value="Unassembled WGS sequence"/>
</dbReference>
<evidence type="ECO:0000256" key="1">
    <source>
        <dbReference type="ARBA" id="ARBA00004429"/>
    </source>
</evidence>
<evidence type="ECO:0000256" key="6">
    <source>
        <dbReference type="ARBA" id="ARBA00022989"/>
    </source>
</evidence>
<gene>
    <name evidence="12" type="ORF">ACFSGJ_02540</name>
</gene>
<evidence type="ECO:0000256" key="7">
    <source>
        <dbReference type="ARBA" id="ARBA00023136"/>
    </source>
</evidence>
<evidence type="ECO:0000256" key="4">
    <source>
        <dbReference type="ARBA" id="ARBA00022519"/>
    </source>
</evidence>
<sequence>MRTFLARLTVRASDWAMALAEIGIALMMFHVVTEIVSRRLFRVSLDAVPEIVGYYYMASVIFLSLAYVTRAEGHVAATLFTDLLPIKVQSLLMGIVLVILGGVMTVFAWQMGIEAVRMTRIGEFHQGATLNLPTWPSRWFPPVGAVLMALMAFLMALDKLIGQQTVAQVATEDLPPEQQPEQQEEQLRKELA</sequence>
<keyword evidence="6 9" id="KW-1133">Transmembrane helix</keyword>
<keyword evidence="5 9" id="KW-0812">Transmembrane</keyword>
<comment type="caution">
    <text evidence="12">The sequence shown here is derived from an EMBL/GenBank/DDBJ whole genome shotgun (WGS) entry which is preliminary data.</text>
</comment>
<keyword evidence="13" id="KW-1185">Reference proteome</keyword>
<evidence type="ECO:0000256" key="2">
    <source>
        <dbReference type="ARBA" id="ARBA00022448"/>
    </source>
</evidence>
<evidence type="ECO:0000256" key="5">
    <source>
        <dbReference type="ARBA" id="ARBA00022692"/>
    </source>
</evidence>
<feature type="region of interest" description="Disordered" evidence="10">
    <location>
        <begin position="172"/>
        <end position="192"/>
    </location>
</feature>
<dbReference type="RefSeq" id="WP_390259209.1">
    <property type="nucleotide sequence ID" value="NZ_JBHUGH010000002.1"/>
</dbReference>
<dbReference type="InterPro" id="IPR055348">
    <property type="entry name" value="DctQ"/>
</dbReference>
<comment type="function">
    <text evidence="9">Part of the tripartite ATP-independent periplasmic (TRAP) transport system.</text>
</comment>
<evidence type="ECO:0000313" key="12">
    <source>
        <dbReference type="EMBL" id="MFD1911088.1"/>
    </source>
</evidence>
<reference evidence="13" key="1">
    <citation type="journal article" date="2019" name="Int. J. Syst. Evol. Microbiol.">
        <title>The Global Catalogue of Microorganisms (GCM) 10K type strain sequencing project: providing services to taxonomists for standard genome sequencing and annotation.</title>
        <authorList>
            <consortium name="The Broad Institute Genomics Platform"/>
            <consortium name="The Broad Institute Genome Sequencing Center for Infectious Disease"/>
            <person name="Wu L."/>
            <person name="Ma J."/>
        </authorList>
    </citation>
    <scope>NUCLEOTIDE SEQUENCE [LARGE SCALE GENOMIC DNA]</scope>
    <source>
        <strain evidence="13">CGMCC 4.7242</strain>
    </source>
</reference>